<organism evidence="2 3">
    <name type="scientific">Dactylonectria estremocensis</name>
    <dbReference type="NCBI Taxonomy" id="1079267"/>
    <lineage>
        <taxon>Eukaryota</taxon>
        <taxon>Fungi</taxon>
        <taxon>Dikarya</taxon>
        <taxon>Ascomycota</taxon>
        <taxon>Pezizomycotina</taxon>
        <taxon>Sordariomycetes</taxon>
        <taxon>Hypocreomycetidae</taxon>
        <taxon>Hypocreales</taxon>
        <taxon>Nectriaceae</taxon>
        <taxon>Dactylonectria</taxon>
    </lineage>
</organism>
<reference evidence="2" key="1">
    <citation type="journal article" date="2021" name="Nat. Commun.">
        <title>Genetic determinants of endophytism in the Arabidopsis root mycobiome.</title>
        <authorList>
            <person name="Mesny F."/>
            <person name="Miyauchi S."/>
            <person name="Thiergart T."/>
            <person name="Pickel B."/>
            <person name="Atanasova L."/>
            <person name="Karlsson M."/>
            <person name="Huettel B."/>
            <person name="Barry K.W."/>
            <person name="Haridas S."/>
            <person name="Chen C."/>
            <person name="Bauer D."/>
            <person name="Andreopoulos W."/>
            <person name="Pangilinan J."/>
            <person name="LaButti K."/>
            <person name="Riley R."/>
            <person name="Lipzen A."/>
            <person name="Clum A."/>
            <person name="Drula E."/>
            <person name="Henrissat B."/>
            <person name="Kohler A."/>
            <person name="Grigoriev I.V."/>
            <person name="Martin F.M."/>
            <person name="Hacquard S."/>
        </authorList>
    </citation>
    <scope>NUCLEOTIDE SEQUENCE</scope>
    <source>
        <strain evidence="2">MPI-CAGE-AT-0021</strain>
    </source>
</reference>
<accession>A0A9P9FCE2</accession>
<evidence type="ECO:0000256" key="1">
    <source>
        <dbReference type="SAM" id="SignalP"/>
    </source>
</evidence>
<gene>
    <name evidence="2" type="ORF">B0J13DRAFT_186465</name>
</gene>
<comment type="caution">
    <text evidence="2">The sequence shown here is derived from an EMBL/GenBank/DDBJ whole genome shotgun (WGS) entry which is preliminary data.</text>
</comment>
<keyword evidence="1" id="KW-0732">Signal</keyword>
<protein>
    <recommendedName>
        <fullName evidence="4">Secreted protein</fullName>
    </recommendedName>
</protein>
<feature type="chain" id="PRO_5040465072" description="Secreted protein" evidence="1">
    <location>
        <begin position="24"/>
        <end position="199"/>
    </location>
</feature>
<keyword evidence="3" id="KW-1185">Reference proteome</keyword>
<sequence length="199" mass="22557">MGGSYRAGPMSLWLSSVLQLLQSSFPRRRHVAEDDAWMKILLLGSVLNVFASAPSQVPDGQPRPLSPFHCHASHRFETSDTAVSRRCTLAADVKDWFSIRRPFLFFSVRQPSCGKGLPGRPSPHIHSYQSSTFHHQTCTSISIIYLYVLRTYYGTVKSAGIHPHDRQRTGLRRRQKGSRFTVSVRRVVEVHDVVPTSWL</sequence>
<dbReference type="AlphaFoldDB" id="A0A9P9FCE2"/>
<name>A0A9P9FCE2_9HYPO</name>
<proteinExistence type="predicted"/>
<feature type="signal peptide" evidence="1">
    <location>
        <begin position="1"/>
        <end position="23"/>
    </location>
</feature>
<dbReference type="Proteomes" id="UP000717696">
    <property type="component" value="Unassembled WGS sequence"/>
</dbReference>
<evidence type="ECO:0008006" key="4">
    <source>
        <dbReference type="Google" id="ProtNLM"/>
    </source>
</evidence>
<evidence type="ECO:0000313" key="2">
    <source>
        <dbReference type="EMBL" id="KAH7158015.1"/>
    </source>
</evidence>
<dbReference type="EMBL" id="JAGMUU010000003">
    <property type="protein sequence ID" value="KAH7158015.1"/>
    <property type="molecule type" value="Genomic_DNA"/>
</dbReference>
<evidence type="ECO:0000313" key="3">
    <source>
        <dbReference type="Proteomes" id="UP000717696"/>
    </source>
</evidence>